<name>A0A9J6QQP5_9FIRM</name>
<comment type="similarity">
    <text evidence="1">Belongs to the UPF0251 family.</text>
</comment>
<evidence type="ECO:0000313" key="2">
    <source>
        <dbReference type="EMBL" id="MCU7379553.1"/>
    </source>
</evidence>
<keyword evidence="3" id="KW-1185">Reference proteome</keyword>
<comment type="caution">
    <text evidence="2">The sequence shown here is derived from an EMBL/GenBank/DDBJ whole genome shotgun (WGS) entry which is preliminary data.</text>
</comment>
<proteinExistence type="inferred from homology"/>
<gene>
    <name evidence="2" type="ORF">OBO34_14500</name>
</gene>
<dbReference type="Pfam" id="PF02001">
    <property type="entry name" value="DUF134"/>
    <property type="match status" value="1"/>
</dbReference>
<accession>A0A9J6QQP5</accession>
<sequence length="119" mass="13377">MPRPKKCRKICGLPKRCNFGPLDGDAADENVIMTVDEYETIRLIDHLDYNQESCSQQMGVARTTVQAVYNSARKKLAEALVDGKPLIIQGGNYRICPQGRNRCCKKGGHQDESCSYLRK</sequence>
<dbReference type="RefSeq" id="WP_148397555.1">
    <property type="nucleotide sequence ID" value="NZ_JAJAGH010000009.1"/>
</dbReference>
<dbReference type="InterPro" id="IPR002852">
    <property type="entry name" value="UPF0251"/>
</dbReference>
<dbReference type="Proteomes" id="UP001065549">
    <property type="component" value="Unassembled WGS sequence"/>
</dbReference>
<dbReference type="AlphaFoldDB" id="A0A9J6QQP5"/>
<organism evidence="2 3">
    <name type="scientific">Hominibacterium faecale</name>
    <dbReference type="NCBI Taxonomy" id="2839743"/>
    <lineage>
        <taxon>Bacteria</taxon>
        <taxon>Bacillati</taxon>
        <taxon>Bacillota</taxon>
        <taxon>Clostridia</taxon>
        <taxon>Peptostreptococcales</taxon>
        <taxon>Anaerovoracaceae</taxon>
        <taxon>Hominibacterium</taxon>
    </lineage>
</organism>
<reference evidence="2" key="1">
    <citation type="submission" date="2022-09" db="EMBL/GenBank/DDBJ databases">
        <title>Culturomic study of gut microbiota in children with autism spectrum disorder.</title>
        <authorList>
            <person name="Efimov B.A."/>
            <person name="Chaplin A.V."/>
            <person name="Sokolova S.R."/>
            <person name="Pikina A.P."/>
            <person name="Korzhanova M."/>
            <person name="Belova V."/>
            <person name="Korostin D."/>
        </authorList>
    </citation>
    <scope>NUCLEOTIDE SEQUENCE</scope>
    <source>
        <strain evidence="2">ASD5510</strain>
    </source>
</reference>
<dbReference type="EMBL" id="JAOSHN010000006">
    <property type="protein sequence ID" value="MCU7379553.1"/>
    <property type="molecule type" value="Genomic_DNA"/>
</dbReference>
<dbReference type="PANTHER" id="PTHR37478">
    <property type="match status" value="1"/>
</dbReference>
<evidence type="ECO:0000313" key="3">
    <source>
        <dbReference type="Proteomes" id="UP001065549"/>
    </source>
</evidence>
<evidence type="ECO:0000256" key="1">
    <source>
        <dbReference type="ARBA" id="ARBA00009350"/>
    </source>
</evidence>
<protein>
    <submittedName>
        <fullName evidence="2">DUF134 domain-containing protein</fullName>
    </submittedName>
</protein>
<dbReference type="PANTHER" id="PTHR37478:SF2">
    <property type="entry name" value="UPF0251 PROTEIN TK0562"/>
    <property type="match status" value="1"/>
</dbReference>